<evidence type="ECO:0000256" key="1">
    <source>
        <dbReference type="SAM" id="MobiDB-lite"/>
    </source>
</evidence>
<reference evidence="3" key="1">
    <citation type="submission" date="2020-09" db="EMBL/GenBank/DDBJ databases">
        <title>Genome-Enabled Discovery of Anthraquinone Biosynthesis in Senna tora.</title>
        <authorList>
            <person name="Kang S.-H."/>
            <person name="Pandey R.P."/>
            <person name="Lee C.-M."/>
            <person name="Sim J.-S."/>
            <person name="Jeong J.-T."/>
            <person name="Choi B.-S."/>
            <person name="Jung M."/>
            <person name="Ginzburg D."/>
            <person name="Zhao K."/>
            <person name="Won S.Y."/>
            <person name="Oh T.-J."/>
            <person name="Yu Y."/>
            <person name="Kim N.-H."/>
            <person name="Lee O.R."/>
            <person name="Lee T.-H."/>
            <person name="Bashyal P."/>
            <person name="Kim T.-S."/>
            <person name="Lee W.-H."/>
            <person name="Kawkins C."/>
            <person name="Kim C.-K."/>
            <person name="Kim J.S."/>
            <person name="Ahn B.O."/>
            <person name="Rhee S.Y."/>
            <person name="Sohng J.K."/>
        </authorList>
    </citation>
    <scope>NUCLEOTIDE SEQUENCE</scope>
    <source>
        <tissue evidence="3">Leaf</tissue>
    </source>
</reference>
<organism evidence="3 4">
    <name type="scientific">Senna tora</name>
    <dbReference type="NCBI Taxonomy" id="362788"/>
    <lineage>
        <taxon>Eukaryota</taxon>
        <taxon>Viridiplantae</taxon>
        <taxon>Streptophyta</taxon>
        <taxon>Embryophyta</taxon>
        <taxon>Tracheophyta</taxon>
        <taxon>Spermatophyta</taxon>
        <taxon>Magnoliopsida</taxon>
        <taxon>eudicotyledons</taxon>
        <taxon>Gunneridae</taxon>
        <taxon>Pentapetalae</taxon>
        <taxon>rosids</taxon>
        <taxon>fabids</taxon>
        <taxon>Fabales</taxon>
        <taxon>Fabaceae</taxon>
        <taxon>Caesalpinioideae</taxon>
        <taxon>Cassia clade</taxon>
        <taxon>Senna</taxon>
    </lineage>
</organism>
<evidence type="ECO:0000313" key="3">
    <source>
        <dbReference type="EMBL" id="KAF7810008.1"/>
    </source>
</evidence>
<dbReference type="OrthoDB" id="1936739at2759"/>
<keyword evidence="4" id="KW-1185">Reference proteome</keyword>
<dbReference type="InterPro" id="IPR019557">
    <property type="entry name" value="AminoTfrase-like_pln_mobile"/>
</dbReference>
<dbReference type="PANTHER" id="PTHR46033:SF8">
    <property type="entry name" value="PROTEIN MAINTENANCE OF MERISTEMS-LIKE"/>
    <property type="match status" value="1"/>
</dbReference>
<gene>
    <name evidence="3" type="ORF">G2W53_036751</name>
</gene>
<protein>
    <submittedName>
        <fullName evidence="3">Serine/threonine-protein phosphatase 7 long form-like protein</fullName>
    </submittedName>
</protein>
<dbReference type="AlphaFoldDB" id="A0A834ST81"/>
<feature type="region of interest" description="Disordered" evidence="1">
    <location>
        <begin position="1"/>
        <end position="23"/>
    </location>
</feature>
<comment type="caution">
    <text evidence="3">The sequence shown here is derived from an EMBL/GenBank/DDBJ whole genome shotgun (WGS) entry which is preliminary data.</text>
</comment>
<dbReference type="Proteomes" id="UP000634136">
    <property type="component" value="Unassembled WGS sequence"/>
</dbReference>
<dbReference type="PANTHER" id="PTHR46033">
    <property type="entry name" value="PROTEIN MAIN-LIKE 2"/>
    <property type="match status" value="1"/>
</dbReference>
<feature type="domain" description="Aminotransferase-like plant mobile" evidence="2">
    <location>
        <begin position="55"/>
        <end position="171"/>
    </location>
</feature>
<dbReference type="GO" id="GO:0010073">
    <property type="term" value="P:meristem maintenance"/>
    <property type="evidence" value="ECO:0007669"/>
    <property type="project" value="InterPro"/>
</dbReference>
<evidence type="ECO:0000313" key="4">
    <source>
        <dbReference type="Proteomes" id="UP000634136"/>
    </source>
</evidence>
<dbReference type="EMBL" id="JAAIUW010000011">
    <property type="protein sequence ID" value="KAF7810008.1"/>
    <property type="molecule type" value="Genomic_DNA"/>
</dbReference>
<evidence type="ECO:0000259" key="2">
    <source>
        <dbReference type="Pfam" id="PF10536"/>
    </source>
</evidence>
<sequence>MEEKDTLNPQKKNHSHTILHNTPPVSLDPTTPFLDSKVWLFDWGYSEFAMQRFVVTGTEKHNYRELCMELLGIELPQQRQTRKGQRVSMSWLKSQFQYVPDHNSPEVYKQRYTRQYILHLLGGYLIPDKTSTDCCLMYLPLLRDFAECGQYSWGSAVLGTLYRELCKVANPDTRPLPSCPYVDGREGVLGSPQSSSGQCPAWSGLE</sequence>
<name>A0A834ST81_9FABA</name>
<proteinExistence type="predicted"/>
<accession>A0A834ST81</accession>
<dbReference type="InterPro" id="IPR044824">
    <property type="entry name" value="MAIN-like"/>
</dbReference>
<dbReference type="Pfam" id="PF10536">
    <property type="entry name" value="PMD"/>
    <property type="match status" value="1"/>
</dbReference>